<evidence type="ECO:0000313" key="2">
    <source>
        <dbReference type="Proteomes" id="UP000814140"/>
    </source>
</evidence>
<gene>
    <name evidence="1" type="ORF">BV25DRAFT_1900770</name>
</gene>
<evidence type="ECO:0000313" key="1">
    <source>
        <dbReference type="EMBL" id="KAI0061028.1"/>
    </source>
</evidence>
<comment type="caution">
    <text evidence="1">The sequence shown here is derived from an EMBL/GenBank/DDBJ whole genome shotgun (WGS) entry which is preliminary data.</text>
</comment>
<proteinExistence type="predicted"/>
<organism evidence="1 2">
    <name type="scientific">Artomyces pyxidatus</name>
    <dbReference type="NCBI Taxonomy" id="48021"/>
    <lineage>
        <taxon>Eukaryota</taxon>
        <taxon>Fungi</taxon>
        <taxon>Dikarya</taxon>
        <taxon>Basidiomycota</taxon>
        <taxon>Agaricomycotina</taxon>
        <taxon>Agaricomycetes</taxon>
        <taxon>Russulales</taxon>
        <taxon>Auriscalpiaceae</taxon>
        <taxon>Artomyces</taxon>
    </lineage>
</organism>
<protein>
    <submittedName>
        <fullName evidence="1">Uncharacterized protein</fullName>
    </submittedName>
</protein>
<reference evidence="1" key="1">
    <citation type="submission" date="2021-03" db="EMBL/GenBank/DDBJ databases">
        <authorList>
            <consortium name="DOE Joint Genome Institute"/>
            <person name="Ahrendt S."/>
            <person name="Looney B.P."/>
            <person name="Miyauchi S."/>
            <person name="Morin E."/>
            <person name="Drula E."/>
            <person name="Courty P.E."/>
            <person name="Chicoki N."/>
            <person name="Fauchery L."/>
            <person name="Kohler A."/>
            <person name="Kuo A."/>
            <person name="Labutti K."/>
            <person name="Pangilinan J."/>
            <person name="Lipzen A."/>
            <person name="Riley R."/>
            <person name="Andreopoulos W."/>
            <person name="He G."/>
            <person name="Johnson J."/>
            <person name="Barry K.W."/>
            <person name="Grigoriev I.V."/>
            <person name="Nagy L."/>
            <person name="Hibbett D."/>
            <person name="Henrissat B."/>
            <person name="Matheny P.B."/>
            <person name="Labbe J."/>
            <person name="Martin F."/>
        </authorList>
    </citation>
    <scope>NUCLEOTIDE SEQUENCE</scope>
    <source>
        <strain evidence="1">HHB10654</strain>
    </source>
</reference>
<reference evidence="1" key="2">
    <citation type="journal article" date="2022" name="New Phytol.">
        <title>Evolutionary transition to the ectomycorrhizal habit in the genomes of a hyperdiverse lineage of mushroom-forming fungi.</title>
        <authorList>
            <person name="Looney B."/>
            <person name="Miyauchi S."/>
            <person name="Morin E."/>
            <person name="Drula E."/>
            <person name="Courty P.E."/>
            <person name="Kohler A."/>
            <person name="Kuo A."/>
            <person name="LaButti K."/>
            <person name="Pangilinan J."/>
            <person name="Lipzen A."/>
            <person name="Riley R."/>
            <person name="Andreopoulos W."/>
            <person name="He G."/>
            <person name="Johnson J."/>
            <person name="Nolan M."/>
            <person name="Tritt A."/>
            <person name="Barry K.W."/>
            <person name="Grigoriev I.V."/>
            <person name="Nagy L.G."/>
            <person name="Hibbett D."/>
            <person name="Henrissat B."/>
            <person name="Matheny P.B."/>
            <person name="Labbe J."/>
            <person name="Martin F.M."/>
        </authorList>
    </citation>
    <scope>NUCLEOTIDE SEQUENCE</scope>
    <source>
        <strain evidence="1">HHB10654</strain>
    </source>
</reference>
<dbReference type="Proteomes" id="UP000814140">
    <property type="component" value="Unassembled WGS sequence"/>
</dbReference>
<name>A0ACB8SYT8_9AGAM</name>
<accession>A0ACB8SYT8</accession>
<sequence length="669" mass="71360">MSSLEEFEAALKEAVTAKRISASKMKSVREAAMKCVENDTQLVSLLYRTHKSLPSSSKVASLYVFDALAREARSQVIKNELVGDINTQPGNSATFLLKLEGVLDGLFKDMASSAGPEGKEKTKKILDIWVKSNTFPSTVLTRLVNMLKDDTAVSDSVKSATPPDPRTRSQPIETPPKAAFDPAVQSTLMALLAQARNAAGGAHNGLTQPTANAGLPTQAPQLDPNQLELFQHLARAAAQSGIAAPSNHLNASNPVLPPQSPSYPPPSFVPPSFAPPSGPARQPPHEPLAGPSRPHLAEPRSDPRISNHNEPWQGGQDGPRHENGYRDHAYRGRVGRGDFRGRGRGRRDDRDNYYRERYQDRDRSPTARARRSRSRSPTRSRYAGRRDVKPYSPTHRPSMAEQTSMAPEPSSARSGIDEFGRDVRDTDEGATSGSGDQIGRSPSASASVSTLPEVQAQRAPLVPPAAPRAAATSNGHTAANDQTLSSARLDAFDRSTFDFTSPAAWEALGQAWSNTHGYAPSQEELMAFIVAGEAGVPVPAAAVAQPVQQQPPATAWNGPGWRGRGADRGGWRGGRGRGGFASRARGRGGYARGNGREGQEQWGYGGHGLMDGSDAIVLGESTPSLHGDTGGSYEQSPVDDAMAGVEQVGASGSMQRVDGKWMFVRAAGA</sequence>
<keyword evidence="2" id="KW-1185">Reference proteome</keyword>
<dbReference type="EMBL" id="MU277215">
    <property type="protein sequence ID" value="KAI0061028.1"/>
    <property type="molecule type" value="Genomic_DNA"/>
</dbReference>